<protein>
    <submittedName>
        <fullName evidence="1">Uncharacterized protein</fullName>
    </submittedName>
</protein>
<evidence type="ECO:0000313" key="1">
    <source>
        <dbReference type="EMBL" id="QNL29342.1"/>
    </source>
</evidence>
<organism evidence="1 2">
    <name type="scientific">Pasteurella phage vB_PmuP_Pa7</name>
    <dbReference type="NCBI Taxonomy" id="2767198"/>
    <lineage>
        <taxon>Viruses</taxon>
        <taxon>Duplodnaviria</taxon>
        <taxon>Heunggongvirae</taxon>
        <taxon>Uroviricota</taxon>
        <taxon>Caudoviricetes</taxon>
        <taxon>Autographivirales</taxon>
        <taxon>Autotranscriptaviridae</taxon>
        <taxon>Studiervirinae</taxon>
        <taxon>Wuhanvirus</taxon>
        <taxon>Wuhanvirus PHB02</taxon>
    </lineage>
</organism>
<name>A0A7G8ZYR1_9CAUD</name>
<proteinExistence type="predicted"/>
<accession>A0A7G8ZYR1</accession>
<dbReference type="EMBL" id="MT902335">
    <property type="protein sequence ID" value="QNL29342.1"/>
    <property type="molecule type" value="Genomic_DNA"/>
</dbReference>
<dbReference type="Proteomes" id="UP000516165">
    <property type="component" value="Segment"/>
</dbReference>
<reference evidence="1 2" key="1">
    <citation type="submission" date="2020-08" db="EMBL/GenBank/DDBJ databases">
        <authorList>
            <person name="Zhao J."/>
            <person name="Wei X."/>
            <person name="Pan Q."/>
            <person name="Ren H."/>
            <person name="Sun H."/>
            <person name="Yan Y."/>
            <person name="Cui T."/>
        </authorList>
    </citation>
    <scope>NUCLEOTIDE SEQUENCE [LARGE SCALE GENOMIC DNA]</scope>
</reference>
<sequence length="89" mass="10366">MISTKVERDAYARELLNSPNTIPRIPMELVVILEYLADPINDDWGLPPELKELSKNSYGGYVLGCQIMLRHLHRLYALQNNKYNFDEED</sequence>
<evidence type="ECO:0000313" key="2">
    <source>
        <dbReference type="Proteomes" id="UP000516165"/>
    </source>
</evidence>